<evidence type="ECO:0000259" key="1">
    <source>
        <dbReference type="SMART" id="SM00507"/>
    </source>
</evidence>
<keyword evidence="3" id="KW-1185">Reference proteome</keyword>
<keyword evidence="2" id="KW-0378">Hydrolase</keyword>
<organism evidence="2 3">
    <name type="scientific">Pseudomonas emilianonis</name>
    <dbReference type="NCBI Taxonomy" id="2915812"/>
    <lineage>
        <taxon>Bacteria</taxon>
        <taxon>Pseudomonadati</taxon>
        <taxon>Pseudomonadota</taxon>
        <taxon>Gammaproteobacteria</taxon>
        <taxon>Pseudomonadales</taxon>
        <taxon>Pseudomonadaceae</taxon>
        <taxon>Pseudomonas</taxon>
    </lineage>
</organism>
<dbReference type="Pfam" id="PF01844">
    <property type="entry name" value="HNH"/>
    <property type="match status" value="1"/>
</dbReference>
<name>A0ABT0EGG3_9PSED</name>
<dbReference type="SMART" id="SM00507">
    <property type="entry name" value="HNHc"/>
    <property type="match status" value="1"/>
</dbReference>
<dbReference type="CDD" id="cd00085">
    <property type="entry name" value="HNHc"/>
    <property type="match status" value="1"/>
</dbReference>
<proteinExistence type="predicted"/>
<keyword evidence="2" id="KW-0255">Endonuclease</keyword>
<dbReference type="Gene3D" id="1.10.30.50">
    <property type="match status" value="1"/>
</dbReference>
<keyword evidence="2" id="KW-0540">Nuclease</keyword>
<dbReference type="GO" id="GO:0004519">
    <property type="term" value="F:endonuclease activity"/>
    <property type="evidence" value="ECO:0007669"/>
    <property type="project" value="UniProtKB-KW"/>
</dbReference>
<dbReference type="InterPro" id="IPR003615">
    <property type="entry name" value="HNH_nuc"/>
</dbReference>
<gene>
    <name evidence="2" type="ORF">L9Z73_10770</name>
</gene>
<feature type="domain" description="HNH nuclease" evidence="1">
    <location>
        <begin position="238"/>
        <end position="296"/>
    </location>
</feature>
<evidence type="ECO:0000313" key="2">
    <source>
        <dbReference type="EMBL" id="MCK1784816.1"/>
    </source>
</evidence>
<dbReference type="RefSeq" id="WP_247399903.1">
    <property type="nucleotide sequence ID" value="NZ_JAKNRV010000075.1"/>
</dbReference>
<accession>A0ABT0EGG3</accession>
<dbReference type="InterPro" id="IPR002711">
    <property type="entry name" value="HNH"/>
</dbReference>
<dbReference type="Proteomes" id="UP001317085">
    <property type="component" value="Unassembled WGS sequence"/>
</dbReference>
<reference evidence="2 3" key="1">
    <citation type="submission" date="2022-02" db="EMBL/GenBank/DDBJ databases">
        <title>Comparative genomics of the first Antarctic Pseudomonas spp. capable of biotransforming 2,4,6-Trinitrotoluene.</title>
        <authorList>
            <person name="Cabrera M.A."/>
            <person name="Marquez S.L."/>
            <person name="Perez-Donoso J.M."/>
        </authorList>
    </citation>
    <scope>NUCLEOTIDE SEQUENCE [LARGE SCALE GENOMIC DNA]</scope>
    <source>
        <strain evidence="2 3">TNT11</strain>
    </source>
</reference>
<dbReference type="EMBL" id="JAKNRV010000075">
    <property type="protein sequence ID" value="MCK1784816.1"/>
    <property type="molecule type" value="Genomic_DNA"/>
</dbReference>
<evidence type="ECO:0000313" key="3">
    <source>
        <dbReference type="Proteomes" id="UP001317085"/>
    </source>
</evidence>
<sequence length="327" mass="37152">MSIDFEALRPTDKWMIIDCVQSAGIDIAAWSFRKTDGRPVALPQSNGGYCYEWSYRSADRSTLLLCVWWERLHVDSQGRVCFSENLKAYADTLIQQLEKDYKNRNRTIKDSRINRAQHFNATIELAYMSSTPVRVVIVSGPVREKEDEGKERDRATGRQLDDQPWFVESFDDYTGAFVLVRGNRNPLSNATEATGVEEVSVQLETDVVSHTPVVDQFATNERPDTYIYNGVQRYRDSNVRRRVLARSGGACELTEVPGFPMSNGGIYLETHHIIPLSEGGLDTVENVIALTADAHRQTHFGVGRDELRVRCLEIVAARSPREFKNWN</sequence>
<protein>
    <submittedName>
        <fullName evidence="2">HNH endonuclease</fullName>
    </submittedName>
</protein>
<comment type="caution">
    <text evidence="2">The sequence shown here is derived from an EMBL/GenBank/DDBJ whole genome shotgun (WGS) entry which is preliminary data.</text>
</comment>